<proteinExistence type="predicted"/>
<keyword evidence="5" id="KW-1185">Reference proteome</keyword>
<name>A0ABT9G0E0_LEPDI</name>
<keyword evidence="1" id="KW-0175">Coiled coil</keyword>
<evidence type="ECO:0000259" key="3">
    <source>
        <dbReference type="Pfam" id="PF09718"/>
    </source>
</evidence>
<comment type="caution">
    <text evidence="4">The sequence shown here is derived from an EMBL/GenBank/DDBJ whole genome shotgun (WGS) entry which is preliminary data.</text>
</comment>
<reference evidence="4 5" key="1">
    <citation type="submission" date="2023-08" db="EMBL/GenBank/DDBJ databases">
        <authorList>
            <person name="Roldan D.M."/>
            <person name="Menes R.J."/>
        </authorList>
    </citation>
    <scope>NUCLEOTIDE SEQUENCE [LARGE SCALE GENOMIC DNA]</scope>
    <source>
        <strain evidence="4 5">CCM 2812</strain>
    </source>
</reference>
<organism evidence="4 5">
    <name type="scientific">Leptothrix discophora</name>
    <dbReference type="NCBI Taxonomy" id="89"/>
    <lineage>
        <taxon>Bacteria</taxon>
        <taxon>Pseudomonadati</taxon>
        <taxon>Pseudomonadota</taxon>
        <taxon>Betaproteobacteria</taxon>
        <taxon>Burkholderiales</taxon>
        <taxon>Sphaerotilaceae</taxon>
        <taxon>Leptothrix</taxon>
    </lineage>
</organism>
<evidence type="ECO:0000256" key="1">
    <source>
        <dbReference type="SAM" id="Coils"/>
    </source>
</evidence>
<dbReference type="Pfam" id="PF09718">
    <property type="entry name" value="Tape_meas_lam_C"/>
    <property type="match status" value="1"/>
</dbReference>
<accession>A0ABT9G0E0</accession>
<dbReference type="InterPro" id="IPR006431">
    <property type="entry name" value="Phage_tape_meas_C"/>
</dbReference>
<evidence type="ECO:0000313" key="4">
    <source>
        <dbReference type="EMBL" id="MDP4299931.1"/>
    </source>
</evidence>
<sequence length="894" mass="93850">MDIVKLFFKADASEVDAAQKKVADLGKEVADTERKMKTAEGQTGGFTGAFEAMGGPLGEASSRLKGFKDNIDEMVGAFNGLASVGAAGSLLAVAGAAGVLAAIRFSGTLDDIGDLAEKFGLSASQANLLDQQLKSAGTSIETYYAGLQRVSNALAKADEDGKKASEALNDLGIKVKDGATPVEVLTSVTAEYGAKLREGSVSATEAAALQQVLGRNYREVIVAAEQAATAQERYNSFAQAGVGITKDGVAAAGDYERAQNDVTFVLNAVGSKLVADVIPAFTNLINAFVESYKAGGAVKGAFEAIVFAANVVMVPIRLMIDGFITLDALMTSVGKGLGAIAAAASSGSMAPFKEWAAESQQALDRAAQRVSENKLWGQGTDELAPAKSPAITPPTRGGSGKTGKDNTQAEMNALLERGVAIRSREIDALKALNGENDALLKITRDYDALIAQAESKKFSSVAVKLQGMKEEALNTERQIQAVKEKNKAEEESKRIGAGVAAILQQQQDITAGVNGENVEMIKLEREIAKAESDALAIGNQSLALKVRAQGEMAKALLDARQQTAEEERQAAARAKLLTISQELNAMSSKWMKDAGLQSFNSIIGRSFSPQEQALMANNDLRDRIESESFAKQDSLQTYANQVRDKDPLQAKAIEEQIKTLQTNTEAALATLSLNFAQARKDSDNAWKGMTAGAKAFADSIPTVNKAFSDFAQKGIGEFSNRLVSLITTGKFGFKDMVNSMLQMLAQLTVQLLVVRPLLAAFGLGGAVAGGAIKTQANGGAWSGGVQMFADGGVFGSPTLFRHSSGIGVLGEAGPESVMPLRRNSRGQLGVIAEGTGGGTNIQIGQIQVNVQGGQTNEQTGQVVSSAIVERMRQIADARISDATRSGGIIRRAMA</sequence>
<feature type="domain" description="Bacteriophage tail tape measure C-terminal" evidence="3">
    <location>
        <begin position="686"/>
        <end position="757"/>
    </location>
</feature>
<evidence type="ECO:0000313" key="5">
    <source>
        <dbReference type="Proteomes" id="UP001235760"/>
    </source>
</evidence>
<feature type="coiled-coil region" evidence="1">
    <location>
        <begin position="465"/>
        <end position="540"/>
    </location>
</feature>
<feature type="region of interest" description="Disordered" evidence="2">
    <location>
        <begin position="381"/>
        <end position="406"/>
    </location>
</feature>
<feature type="coiled-coil region" evidence="1">
    <location>
        <begin position="15"/>
        <end position="42"/>
    </location>
</feature>
<protein>
    <submittedName>
        <fullName evidence="4">Phage tail tape measure C-terminal domain-containing protein</fullName>
    </submittedName>
</protein>
<dbReference type="Proteomes" id="UP001235760">
    <property type="component" value="Unassembled WGS sequence"/>
</dbReference>
<dbReference type="RefSeq" id="WP_305748487.1">
    <property type="nucleotide sequence ID" value="NZ_JAUZEE010000002.1"/>
</dbReference>
<dbReference type="EMBL" id="JAUZEE010000002">
    <property type="protein sequence ID" value="MDP4299931.1"/>
    <property type="molecule type" value="Genomic_DNA"/>
</dbReference>
<gene>
    <name evidence="4" type="ORF">Q8X39_04740</name>
</gene>
<evidence type="ECO:0000256" key="2">
    <source>
        <dbReference type="SAM" id="MobiDB-lite"/>
    </source>
</evidence>